<dbReference type="Gene3D" id="3.40.50.2300">
    <property type="match status" value="2"/>
</dbReference>
<evidence type="ECO:0000313" key="6">
    <source>
        <dbReference type="Proteomes" id="UP000006697"/>
    </source>
</evidence>
<dbReference type="Pfam" id="PF13458">
    <property type="entry name" value="Peripla_BP_6"/>
    <property type="match status" value="1"/>
</dbReference>
<evidence type="ECO:0000256" key="3">
    <source>
        <dbReference type="SAM" id="Phobius"/>
    </source>
</evidence>
<dbReference type="CDD" id="cd06326">
    <property type="entry name" value="PBP1_ABC_ligand_binding-like"/>
    <property type="match status" value="1"/>
</dbReference>
<dbReference type="Proteomes" id="UP000006697">
    <property type="component" value="Chromosome"/>
</dbReference>
<dbReference type="PANTHER" id="PTHR47235:SF1">
    <property type="entry name" value="BLR6548 PROTEIN"/>
    <property type="match status" value="1"/>
</dbReference>
<reference evidence="5 6" key="1">
    <citation type="journal article" date="2007" name="PLoS Genet.">
        <title>A tale of two oxidation states: bacterial colonization of arsenic-rich environments.</title>
        <authorList>
            <person name="Muller D."/>
            <person name="Medigue C."/>
            <person name="Koechler S."/>
            <person name="Barbe V."/>
            <person name="Barakat M."/>
            <person name="Talla E."/>
            <person name="Bonnefoy V."/>
            <person name="Krin E."/>
            <person name="Arsene-Ploetze F."/>
            <person name="Carapito C."/>
            <person name="Chandler M."/>
            <person name="Cournoyer B."/>
            <person name="Cruveiller S."/>
            <person name="Dossat C."/>
            <person name="Duval S."/>
            <person name="Heymann M."/>
            <person name="Leize E."/>
            <person name="Lieutaud A."/>
            <person name="Lievremont D."/>
            <person name="Makita Y."/>
            <person name="Mangenot S."/>
            <person name="Nitschke W."/>
            <person name="Ortet P."/>
            <person name="Perdrial N."/>
            <person name="Schoepp B."/>
            <person name="Siguier N."/>
            <person name="Simeonova D.D."/>
            <person name="Rouy Z."/>
            <person name="Segurens B."/>
            <person name="Turlin E."/>
            <person name="Vallenet D."/>
            <person name="Van Dorsselaer A."/>
            <person name="Weiss S."/>
            <person name="Weissenbach J."/>
            <person name="Lett M.C."/>
            <person name="Danchin A."/>
            <person name="Bertin P.N."/>
        </authorList>
    </citation>
    <scope>NUCLEOTIDE SEQUENCE [LARGE SCALE GENOMIC DNA]</scope>
    <source>
        <strain evidence="6">ULPAs1</strain>
    </source>
</reference>
<organism evidence="5 6">
    <name type="scientific">Herminiimonas arsenicoxydans</name>
    <dbReference type="NCBI Taxonomy" id="204773"/>
    <lineage>
        <taxon>Bacteria</taxon>
        <taxon>Pseudomonadati</taxon>
        <taxon>Pseudomonadota</taxon>
        <taxon>Betaproteobacteria</taxon>
        <taxon>Burkholderiales</taxon>
        <taxon>Oxalobacteraceae</taxon>
        <taxon>Herminiimonas</taxon>
    </lineage>
</organism>
<evidence type="ECO:0000313" key="5">
    <source>
        <dbReference type="EMBL" id="CAL63055.1"/>
    </source>
</evidence>
<dbReference type="InterPro" id="IPR028082">
    <property type="entry name" value="Peripla_BP_I"/>
</dbReference>
<dbReference type="AlphaFoldDB" id="A4G968"/>
<dbReference type="STRING" id="204773.HEAR2943"/>
<keyword evidence="3" id="KW-1133">Transmembrane helix</keyword>
<evidence type="ECO:0000256" key="2">
    <source>
        <dbReference type="ARBA" id="ARBA00022729"/>
    </source>
</evidence>
<name>A4G968_HERAR</name>
<dbReference type="OrthoDB" id="9777352at2"/>
<dbReference type="InterPro" id="IPR028081">
    <property type="entry name" value="Leu-bd"/>
</dbReference>
<evidence type="ECO:0000259" key="4">
    <source>
        <dbReference type="Pfam" id="PF13458"/>
    </source>
</evidence>
<dbReference type="KEGG" id="har:HEAR2943"/>
<proteinExistence type="inferred from homology"/>
<dbReference type="PANTHER" id="PTHR47235">
    <property type="entry name" value="BLR6548 PROTEIN"/>
    <property type="match status" value="1"/>
</dbReference>
<feature type="transmembrane region" description="Helical" evidence="3">
    <location>
        <begin position="20"/>
        <end position="40"/>
    </location>
</feature>
<protein>
    <submittedName>
        <fullName evidence="5">ABC-type branched-chain amino acid transport systems, periplasmic component</fullName>
    </submittedName>
</protein>
<keyword evidence="6" id="KW-1185">Reference proteome</keyword>
<sequence length="394" mass="42021">MSRQAHPCAHGRLRGDSMFYSLRTLIAGLIFVNFFCPAYAEDGVTDTRILIGQTVGLTGTIAGPVKEMNEGANAYLASVNSRGGVNGRRIELLTLDDKFDAKLAAANAELLVKKERVFALFQNRGTPLTEAITPILAANKIPLIAPSTGAMVFHAPVNPLLFNVRAKYQDEVRKGVEHFATIGSSSIGLLHVDDSFGTDGLAGFVSAMNERNMIPAIVASFPRTKPDYEVTANAIVKANPNALIIVSSSAHTIAIIKAIRAKGSLVQIMTLSNNSSQSFVQELGPAGTGVIVSQITPAPNSVTTGLGKEFMALAKANNATVSYAAMEGFVAAKVLVEGLKRAGRNLTREGFVRALESIQKFDMGGLMVSYAPTDHTGSEFVEMTMISKDGRFIR</sequence>
<accession>A4G968</accession>
<keyword evidence="2" id="KW-0732">Signal</keyword>
<dbReference type="SUPFAM" id="SSF53822">
    <property type="entry name" value="Periplasmic binding protein-like I"/>
    <property type="match status" value="1"/>
</dbReference>
<keyword evidence="3" id="KW-0472">Membrane</keyword>
<keyword evidence="3" id="KW-0812">Transmembrane</keyword>
<comment type="similarity">
    <text evidence="1">Belongs to the leucine-binding protein family.</text>
</comment>
<evidence type="ECO:0000256" key="1">
    <source>
        <dbReference type="ARBA" id="ARBA00010062"/>
    </source>
</evidence>
<dbReference type="HOGENOM" id="CLU_027128_7_2_4"/>
<dbReference type="EMBL" id="CU207211">
    <property type="protein sequence ID" value="CAL63055.1"/>
    <property type="molecule type" value="Genomic_DNA"/>
</dbReference>
<gene>
    <name evidence="5" type="ordered locus">HEAR2943</name>
</gene>
<feature type="domain" description="Leucine-binding protein" evidence="4">
    <location>
        <begin position="51"/>
        <end position="390"/>
    </location>
</feature>
<dbReference type="eggNOG" id="COG0683">
    <property type="taxonomic scope" value="Bacteria"/>
</dbReference>